<feature type="signal peptide" evidence="1">
    <location>
        <begin position="1"/>
        <end position="22"/>
    </location>
</feature>
<evidence type="ECO:0000313" key="3">
    <source>
        <dbReference type="Proteomes" id="UP000013827"/>
    </source>
</evidence>
<dbReference type="Proteomes" id="UP000013827">
    <property type="component" value="Unassembled WGS sequence"/>
</dbReference>
<reference evidence="2" key="2">
    <citation type="submission" date="2024-10" db="UniProtKB">
        <authorList>
            <consortium name="EnsemblProtists"/>
        </authorList>
    </citation>
    <scope>IDENTIFICATION</scope>
</reference>
<keyword evidence="1" id="KW-0732">Signal</keyword>
<organism evidence="2 3">
    <name type="scientific">Emiliania huxleyi (strain CCMP1516)</name>
    <dbReference type="NCBI Taxonomy" id="280463"/>
    <lineage>
        <taxon>Eukaryota</taxon>
        <taxon>Haptista</taxon>
        <taxon>Haptophyta</taxon>
        <taxon>Prymnesiophyceae</taxon>
        <taxon>Isochrysidales</taxon>
        <taxon>Noelaerhabdaceae</taxon>
        <taxon>Emiliania</taxon>
    </lineage>
</organism>
<protein>
    <submittedName>
        <fullName evidence="2">Uncharacterized protein</fullName>
    </submittedName>
</protein>
<evidence type="ECO:0000313" key="2">
    <source>
        <dbReference type="EnsemblProtists" id="EOD05472"/>
    </source>
</evidence>
<evidence type="ECO:0000256" key="1">
    <source>
        <dbReference type="SAM" id="SignalP"/>
    </source>
</evidence>
<dbReference type="GeneID" id="17251614"/>
<keyword evidence="3" id="KW-1185">Reference proteome</keyword>
<dbReference type="HOGENOM" id="CLU_277788_0_0_1"/>
<dbReference type="EnsemblProtists" id="EOD05472">
    <property type="protein sequence ID" value="EOD05472"/>
    <property type="gene ID" value="EMIHUDRAFT_448671"/>
</dbReference>
<name>A0A0D3I2I7_EMIH1</name>
<dbReference type="RefSeq" id="XP_005757901.1">
    <property type="nucleotide sequence ID" value="XM_005757844.1"/>
</dbReference>
<proteinExistence type="predicted"/>
<reference evidence="3" key="1">
    <citation type="journal article" date="2013" name="Nature">
        <title>Pan genome of the phytoplankton Emiliania underpins its global distribution.</title>
        <authorList>
            <person name="Read B.A."/>
            <person name="Kegel J."/>
            <person name="Klute M.J."/>
            <person name="Kuo A."/>
            <person name="Lefebvre S.C."/>
            <person name="Maumus F."/>
            <person name="Mayer C."/>
            <person name="Miller J."/>
            <person name="Monier A."/>
            <person name="Salamov A."/>
            <person name="Young J."/>
            <person name="Aguilar M."/>
            <person name="Claverie J.M."/>
            <person name="Frickenhaus S."/>
            <person name="Gonzalez K."/>
            <person name="Herman E.K."/>
            <person name="Lin Y.C."/>
            <person name="Napier J."/>
            <person name="Ogata H."/>
            <person name="Sarno A.F."/>
            <person name="Shmutz J."/>
            <person name="Schroeder D."/>
            <person name="de Vargas C."/>
            <person name="Verret F."/>
            <person name="von Dassow P."/>
            <person name="Valentin K."/>
            <person name="Van de Peer Y."/>
            <person name="Wheeler G."/>
            <person name="Dacks J.B."/>
            <person name="Delwiche C.F."/>
            <person name="Dyhrman S.T."/>
            <person name="Glockner G."/>
            <person name="John U."/>
            <person name="Richards T."/>
            <person name="Worden A.Z."/>
            <person name="Zhang X."/>
            <person name="Grigoriev I.V."/>
            <person name="Allen A.E."/>
            <person name="Bidle K."/>
            <person name="Borodovsky M."/>
            <person name="Bowler C."/>
            <person name="Brownlee C."/>
            <person name="Cock J.M."/>
            <person name="Elias M."/>
            <person name="Gladyshev V.N."/>
            <person name="Groth M."/>
            <person name="Guda C."/>
            <person name="Hadaegh A."/>
            <person name="Iglesias-Rodriguez M.D."/>
            <person name="Jenkins J."/>
            <person name="Jones B.M."/>
            <person name="Lawson T."/>
            <person name="Leese F."/>
            <person name="Lindquist E."/>
            <person name="Lobanov A."/>
            <person name="Lomsadze A."/>
            <person name="Malik S.B."/>
            <person name="Marsh M.E."/>
            <person name="Mackinder L."/>
            <person name="Mock T."/>
            <person name="Mueller-Roeber B."/>
            <person name="Pagarete A."/>
            <person name="Parker M."/>
            <person name="Probert I."/>
            <person name="Quesneville H."/>
            <person name="Raines C."/>
            <person name="Rensing S.A."/>
            <person name="Riano-Pachon D.M."/>
            <person name="Richier S."/>
            <person name="Rokitta S."/>
            <person name="Shiraiwa Y."/>
            <person name="Soanes D.M."/>
            <person name="van der Giezen M."/>
            <person name="Wahlund T.M."/>
            <person name="Williams B."/>
            <person name="Wilson W."/>
            <person name="Wolfe G."/>
            <person name="Wurch L.L."/>
        </authorList>
    </citation>
    <scope>NUCLEOTIDE SEQUENCE</scope>
</reference>
<dbReference type="AlphaFoldDB" id="A0A0D3I2I7"/>
<dbReference type="PaxDb" id="2903-EOD05472"/>
<accession>A0A0D3I2I7</accession>
<feature type="chain" id="PRO_5044210991" evidence="1">
    <location>
        <begin position="23"/>
        <end position="1141"/>
    </location>
</feature>
<sequence>MRWWHRLSPAGILAALLERCLGAVARLELEDRSDGCWTLIKFCDLSPAVDATHHPNLPLELAAAHISTLVIAVPPWRQLRRAGIDVRVDGVSLLAGLQRPRDLLSEMVGDGVRGRLLRAALSSASVRATRLAFCLEDSSLSGPPFALSLHADCILALVLRLSASGVVLRACETSSAVPREFIAAAPLPELLAGLLLPQLVAQPAVARLLDFGSHFLRFNKHVPTRPALSVRRAPAEWWRWALHSVSCESTWRRRRTLSLRAESLLQRRRQRLRFELLHRAAHGRWAERRAAWRLIERGGDCAGLAMLADAAERRSELAALEEGASLNPWDVLYFRARSRGEWEAARATLRLALRHSSRPEDTGPCRLDQLGVLLGTPRLRCRLLCEIDSVTVSLLDETAACAEARRLLSSGAACLAPGTGGAAGEAANAAEPLATLEMRRVGAAVAFGRWREKQLAVDVGSVCATDRFSGSLPFHRVVESPAPGLFSGESDGARGFARLRACSSPLLPRPRQRIRLELGQPVAPAPPAAWSPTRALLTRRFAARLAAWAVRGWGSAQVFAYYVFRFIYRFDHEWSLALHSLEAVFLSGHDAKPLLRLRCGGNRREAAVDAAAAEALAGAGVACRRTYGSDQLVRTSIAARAEVCHANPHNGAWEPVLEWCAASLERRLNRVVEQYEVELAAASPLNVNVTEPLLEGLLRERQLLRDGDGYAPLVAVTGAGGSAADGGGRFVLRNETGMPLEFWRADGQGSARTSGAPLRVVVEVGHEGTATIVTVGSPISLRNQSGARPPLATAAGWRRVVHSPFLDRPSASPCDSGVPLELLFYSPRLAAEQEALALPGETVRVPLALAADVMVRVRPGDTEPVPWEASWLEERQGGASEVTLALGRSFHLHASLRGSSAARRGASGSDAVRGSRGQAALRLWRAAAMLLWPSTLELEPPLVVENATLASARVEIGSLEPGWRGVLESRGRLAWHGSGVDAALRLRLQLPRTGWSAATPLLRPPERLLLPRANRVPFSLSLDSKPLAASAALTVVLYSPYWAELVAARERAAAQQFGGAFLHDARQLPHEPPRGGGSRGFGRLRSAITAARAGGRLRRDITAEALAAEEYILTREHAEFEGVGCAPLPGSALSCLAHEER</sequence>
<dbReference type="KEGG" id="ehx:EMIHUDRAFT_448671"/>